<dbReference type="InterPro" id="IPR001841">
    <property type="entry name" value="Znf_RING"/>
</dbReference>
<feature type="repeat" description="TPR" evidence="5">
    <location>
        <begin position="133"/>
        <end position="166"/>
    </location>
</feature>
<evidence type="ECO:0000256" key="1">
    <source>
        <dbReference type="ARBA" id="ARBA00022723"/>
    </source>
</evidence>
<dbReference type="Gene3D" id="3.30.40.10">
    <property type="entry name" value="Zinc/RING finger domain, C3HC4 (zinc finger)"/>
    <property type="match status" value="1"/>
</dbReference>
<dbReference type="PROSITE" id="PS00518">
    <property type="entry name" value="ZF_RING_1"/>
    <property type="match status" value="1"/>
</dbReference>
<keyword evidence="8" id="KW-1185">Reference proteome</keyword>
<dbReference type="Pfam" id="PF13923">
    <property type="entry name" value="zf-C3HC4_2"/>
    <property type="match status" value="1"/>
</dbReference>
<evidence type="ECO:0000313" key="7">
    <source>
        <dbReference type="EMBL" id="KAG6479789.1"/>
    </source>
</evidence>
<keyword evidence="3" id="KW-0862">Zinc</keyword>
<sequence>MTVACLIHVLVKKAFNSIIIASFEHSSNVANFVATNAKAIRILVKFLDKKEGVPHMERRSSEPRRLACVRAFVPATPNLLSISSIPNPSLFHPAFLSRSFSHSMADPSSQDVDEFVWVDEAEMGIPLEKFSEVFNLLRRGNRAFREKRFEEAISYYSKALPLKPQDPVILGNRSAAFCRTSQLLKDRSARDSEYQPLNGLDPTTHAELPYQLALKDAEKVIRVHCTSPKAYFLKANALVLLEQYEEARETILSGLQIDPLSNLLQTYLQEIDRVVAGSVKRVKHWKPERTDDLECTLCFKLLYEPVTTPCGHSFCRSCLHQSMDHGNKCPMCRRVLFISPRTYPISVTLNNIIQKSFPEEYAERKSEQESLTHLGVDIMPLFVMDVVLPCQKISLNIFEPRYRLMVRRIMEGNRRMGMVAVDPATGSIADFACEVEILECEPLPDGRFYLELMQMTIEAAELTKAWFKRARESMRIGRRSRQLEHFEAEGVPKLDNPERFSFWLINLLNIRPSERLELLRLQDTSKRISHGLISLQAEEQGCRVQ</sequence>
<dbReference type="SMART" id="SM00028">
    <property type="entry name" value="TPR"/>
    <property type="match status" value="2"/>
</dbReference>
<dbReference type="CDD" id="cd16514">
    <property type="entry name" value="RING-HC_LONFs_rpt2"/>
    <property type="match status" value="1"/>
</dbReference>
<dbReference type="Pfam" id="PF13181">
    <property type="entry name" value="TPR_8"/>
    <property type="match status" value="1"/>
</dbReference>
<dbReference type="GO" id="GO:0061630">
    <property type="term" value="F:ubiquitin protein ligase activity"/>
    <property type="evidence" value="ECO:0007669"/>
    <property type="project" value="TreeGrafter"/>
</dbReference>
<comment type="caution">
    <text evidence="7">The sequence shown here is derived from an EMBL/GenBank/DDBJ whole genome shotgun (WGS) entry which is preliminary data.</text>
</comment>
<dbReference type="SUPFAM" id="SSF88697">
    <property type="entry name" value="PUA domain-like"/>
    <property type="match status" value="1"/>
</dbReference>
<name>A0A8J5KG24_ZINOF</name>
<dbReference type="GO" id="GO:0008270">
    <property type="term" value="F:zinc ion binding"/>
    <property type="evidence" value="ECO:0007669"/>
    <property type="project" value="UniProtKB-KW"/>
</dbReference>
<dbReference type="Gene3D" id="2.30.130.40">
    <property type="entry name" value="LON domain-like"/>
    <property type="match status" value="1"/>
</dbReference>
<dbReference type="PROSITE" id="PS50089">
    <property type="entry name" value="ZF_RING_2"/>
    <property type="match status" value="1"/>
</dbReference>
<evidence type="ECO:0000256" key="3">
    <source>
        <dbReference type="ARBA" id="ARBA00022833"/>
    </source>
</evidence>
<dbReference type="SMART" id="SM00464">
    <property type="entry name" value="LON"/>
    <property type="match status" value="1"/>
</dbReference>
<dbReference type="SMART" id="SM00184">
    <property type="entry name" value="RING"/>
    <property type="match status" value="1"/>
</dbReference>
<keyword evidence="2 4" id="KW-0863">Zinc-finger</keyword>
<dbReference type="InterPro" id="IPR003111">
    <property type="entry name" value="Lon_prtase_N"/>
</dbReference>
<accession>A0A8J5KG24</accession>
<dbReference type="SUPFAM" id="SSF57850">
    <property type="entry name" value="RING/U-box"/>
    <property type="match status" value="1"/>
</dbReference>
<dbReference type="InterPro" id="IPR046336">
    <property type="entry name" value="Lon_prtase_N_sf"/>
</dbReference>
<dbReference type="GO" id="GO:0005737">
    <property type="term" value="C:cytoplasm"/>
    <property type="evidence" value="ECO:0007669"/>
    <property type="project" value="UniProtKB-ARBA"/>
</dbReference>
<dbReference type="InterPro" id="IPR019734">
    <property type="entry name" value="TPR_rpt"/>
</dbReference>
<dbReference type="AlphaFoldDB" id="A0A8J5KG24"/>
<gene>
    <name evidence="7" type="ORF">ZIOFF_063263</name>
</gene>
<evidence type="ECO:0000313" key="8">
    <source>
        <dbReference type="Proteomes" id="UP000734854"/>
    </source>
</evidence>
<organism evidence="7 8">
    <name type="scientific">Zingiber officinale</name>
    <name type="common">Ginger</name>
    <name type="synonym">Amomum zingiber</name>
    <dbReference type="NCBI Taxonomy" id="94328"/>
    <lineage>
        <taxon>Eukaryota</taxon>
        <taxon>Viridiplantae</taxon>
        <taxon>Streptophyta</taxon>
        <taxon>Embryophyta</taxon>
        <taxon>Tracheophyta</taxon>
        <taxon>Spermatophyta</taxon>
        <taxon>Magnoliopsida</taxon>
        <taxon>Liliopsida</taxon>
        <taxon>Zingiberales</taxon>
        <taxon>Zingiberaceae</taxon>
        <taxon>Zingiber</taxon>
    </lineage>
</organism>
<feature type="domain" description="RING-type" evidence="6">
    <location>
        <begin position="295"/>
        <end position="333"/>
    </location>
</feature>
<keyword evidence="5" id="KW-0802">TPR repeat</keyword>
<dbReference type="Proteomes" id="UP000734854">
    <property type="component" value="Unassembled WGS sequence"/>
</dbReference>
<dbReference type="InterPro" id="IPR011990">
    <property type="entry name" value="TPR-like_helical_dom_sf"/>
</dbReference>
<dbReference type="PROSITE" id="PS50005">
    <property type="entry name" value="TPR"/>
    <property type="match status" value="1"/>
</dbReference>
<evidence type="ECO:0000259" key="6">
    <source>
        <dbReference type="PROSITE" id="PS50089"/>
    </source>
</evidence>
<dbReference type="Gene3D" id="1.25.40.10">
    <property type="entry name" value="Tetratricopeptide repeat domain"/>
    <property type="match status" value="1"/>
</dbReference>
<dbReference type="InterPro" id="IPR017907">
    <property type="entry name" value="Znf_RING_CS"/>
</dbReference>
<protein>
    <recommendedName>
        <fullName evidence="6">RING-type domain-containing protein</fullName>
    </recommendedName>
</protein>
<evidence type="ECO:0000256" key="2">
    <source>
        <dbReference type="ARBA" id="ARBA00022771"/>
    </source>
</evidence>
<dbReference type="InterPro" id="IPR015947">
    <property type="entry name" value="PUA-like_sf"/>
</dbReference>
<dbReference type="EMBL" id="JACMSC010000017">
    <property type="protein sequence ID" value="KAG6479789.1"/>
    <property type="molecule type" value="Genomic_DNA"/>
</dbReference>
<reference evidence="7 8" key="1">
    <citation type="submission" date="2020-08" db="EMBL/GenBank/DDBJ databases">
        <title>Plant Genome Project.</title>
        <authorList>
            <person name="Zhang R.-G."/>
        </authorList>
    </citation>
    <scope>NUCLEOTIDE SEQUENCE [LARGE SCALE GENOMIC DNA]</scope>
    <source>
        <tissue evidence="7">Rhizome</tissue>
    </source>
</reference>
<evidence type="ECO:0000256" key="5">
    <source>
        <dbReference type="PROSITE-ProRule" id="PRU00339"/>
    </source>
</evidence>
<dbReference type="InterPro" id="IPR013083">
    <property type="entry name" value="Znf_RING/FYVE/PHD"/>
</dbReference>
<dbReference type="Pfam" id="PF02190">
    <property type="entry name" value="LON_substr_bdg"/>
    <property type="match status" value="1"/>
</dbReference>
<dbReference type="PANTHER" id="PTHR23327">
    <property type="entry name" value="RING FINGER PROTEIN 127"/>
    <property type="match status" value="1"/>
</dbReference>
<proteinExistence type="predicted"/>
<dbReference type="SUPFAM" id="SSF48452">
    <property type="entry name" value="TPR-like"/>
    <property type="match status" value="1"/>
</dbReference>
<evidence type="ECO:0000256" key="4">
    <source>
        <dbReference type="PROSITE-ProRule" id="PRU00175"/>
    </source>
</evidence>
<dbReference type="PANTHER" id="PTHR23327:SF42">
    <property type="entry name" value="LON PEPTIDASE N-TERMINAL DOMAIN AND RING FINGER PROTEIN C14F5.10C"/>
    <property type="match status" value="1"/>
</dbReference>
<dbReference type="Gene3D" id="1.20.58.1480">
    <property type="match status" value="1"/>
</dbReference>
<keyword evidence="1" id="KW-0479">Metal-binding</keyword>